<evidence type="ECO:0000256" key="1">
    <source>
        <dbReference type="ARBA" id="ARBA00022553"/>
    </source>
</evidence>
<dbReference type="GO" id="GO:0000160">
    <property type="term" value="P:phosphorelay signal transduction system"/>
    <property type="evidence" value="ECO:0007669"/>
    <property type="project" value="InterPro"/>
</dbReference>
<name>A0A2S6FGZ4_9PSED</name>
<evidence type="ECO:0000313" key="4">
    <source>
        <dbReference type="EMBL" id="PPK36739.1"/>
    </source>
</evidence>
<dbReference type="RefSeq" id="WP_104450805.1">
    <property type="nucleotide sequence ID" value="NZ_NIRS01000006.1"/>
</dbReference>
<organism evidence="4 5">
    <name type="scientific">Pseudomonas laurylsulfatiphila</name>
    <dbReference type="NCBI Taxonomy" id="2011015"/>
    <lineage>
        <taxon>Bacteria</taxon>
        <taxon>Pseudomonadati</taxon>
        <taxon>Pseudomonadota</taxon>
        <taxon>Gammaproteobacteria</taxon>
        <taxon>Pseudomonadales</taxon>
        <taxon>Pseudomonadaceae</taxon>
        <taxon>Pseudomonas</taxon>
    </lineage>
</organism>
<dbReference type="InterPro" id="IPR011006">
    <property type="entry name" value="CheY-like_superfamily"/>
</dbReference>
<evidence type="ECO:0000256" key="2">
    <source>
        <dbReference type="PROSITE-ProRule" id="PRU00169"/>
    </source>
</evidence>
<keyword evidence="1 2" id="KW-0597">Phosphoprotein</keyword>
<feature type="domain" description="Response regulatory" evidence="3">
    <location>
        <begin position="11"/>
        <end position="133"/>
    </location>
</feature>
<dbReference type="SUPFAM" id="SSF52172">
    <property type="entry name" value="CheY-like"/>
    <property type="match status" value="1"/>
</dbReference>
<dbReference type="PROSITE" id="PS50110">
    <property type="entry name" value="RESPONSE_REGULATORY"/>
    <property type="match status" value="1"/>
</dbReference>
<dbReference type="Pfam" id="PF00072">
    <property type="entry name" value="Response_reg"/>
    <property type="match status" value="1"/>
</dbReference>
<accession>A0A2S6FGZ4</accession>
<dbReference type="SMART" id="SM00448">
    <property type="entry name" value="REC"/>
    <property type="match status" value="1"/>
</dbReference>
<keyword evidence="5" id="KW-1185">Reference proteome</keyword>
<sequence length="136" mass="15043">MGEHDLLGGPRILLVEDHPFQLIGLEMLLNHLGLFRLTPALDCTEALETIKNGNRYDLLLCDQHLPDGRGIDLIEKAYKLGGISHAIIISGIEDHPALQQLLWAAQQHHLPLLACLSKPLPPKLFLQALAPLMAEK</sequence>
<dbReference type="Gene3D" id="3.40.50.2300">
    <property type="match status" value="1"/>
</dbReference>
<dbReference type="Proteomes" id="UP000238541">
    <property type="component" value="Unassembled WGS sequence"/>
</dbReference>
<dbReference type="PANTHER" id="PTHR44591">
    <property type="entry name" value="STRESS RESPONSE REGULATOR PROTEIN 1"/>
    <property type="match status" value="1"/>
</dbReference>
<dbReference type="EMBL" id="NIRS01000006">
    <property type="protein sequence ID" value="PPK36739.1"/>
    <property type="molecule type" value="Genomic_DNA"/>
</dbReference>
<evidence type="ECO:0000313" key="5">
    <source>
        <dbReference type="Proteomes" id="UP000238541"/>
    </source>
</evidence>
<comment type="caution">
    <text evidence="4">The sequence shown here is derived from an EMBL/GenBank/DDBJ whole genome shotgun (WGS) entry which is preliminary data.</text>
</comment>
<feature type="modified residue" description="4-aspartylphosphate" evidence="2">
    <location>
        <position position="62"/>
    </location>
</feature>
<dbReference type="AlphaFoldDB" id="A0A2S6FGZ4"/>
<dbReference type="InterPro" id="IPR001789">
    <property type="entry name" value="Sig_transdc_resp-reg_receiver"/>
</dbReference>
<proteinExistence type="predicted"/>
<protein>
    <submittedName>
        <fullName evidence="4">Response regulator</fullName>
    </submittedName>
</protein>
<reference evidence="5" key="1">
    <citation type="submission" date="2017-06" db="EMBL/GenBank/DDBJ databases">
        <authorList>
            <person name="Furmanczyk E.M."/>
        </authorList>
    </citation>
    <scope>NUCLEOTIDE SEQUENCE [LARGE SCALE GENOMIC DNA]</scope>
    <source>
        <strain evidence="5">AP3_16</strain>
    </source>
</reference>
<dbReference type="InterPro" id="IPR050595">
    <property type="entry name" value="Bact_response_regulator"/>
</dbReference>
<gene>
    <name evidence="4" type="ORF">CD175_24380</name>
</gene>
<evidence type="ECO:0000259" key="3">
    <source>
        <dbReference type="PROSITE" id="PS50110"/>
    </source>
</evidence>
<dbReference type="PANTHER" id="PTHR44591:SF3">
    <property type="entry name" value="RESPONSE REGULATORY DOMAIN-CONTAINING PROTEIN"/>
    <property type="match status" value="1"/>
</dbReference>